<sequence length="186" mass="21206">MCEGDEEEKEIGGTKPSVKKEETSEEDPEEEEDPDEEILASSSLPMDIDATEDYLRFIEDLERRPEPSPLHNSQASVPDLLEEASDRQSDNHNASSYDLSGVWQAPLSGEQMRCSDRKQCHDMLKIEMFDRTIVAKPKPVMNAQSERFRQQEIVTEFSTRLKVLSTRLGSFSLGVKAWFNCGYEKI</sequence>
<evidence type="ECO:0000256" key="1">
    <source>
        <dbReference type="SAM" id="MobiDB-lite"/>
    </source>
</evidence>
<keyword evidence="3" id="KW-1185">Reference proteome</keyword>
<evidence type="ECO:0000313" key="2">
    <source>
        <dbReference type="EMBL" id="MED6135552.1"/>
    </source>
</evidence>
<dbReference type="EMBL" id="JASCZI010060721">
    <property type="protein sequence ID" value="MED6135552.1"/>
    <property type="molecule type" value="Genomic_DNA"/>
</dbReference>
<reference evidence="2 3" key="1">
    <citation type="journal article" date="2023" name="Plants (Basel)">
        <title>Bridging the Gap: Combining Genomics and Transcriptomics Approaches to Understand Stylosanthes scabra, an Orphan Legume from the Brazilian Caatinga.</title>
        <authorList>
            <person name="Ferreira-Neto J.R.C."/>
            <person name="da Silva M.D."/>
            <person name="Binneck E."/>
            <person name="de Melo N.F."/>
            <person name="da Silva R.H."/>
            <person name="de Melo A.L.T.M."/>
            <person name="Pandolfi V."/>
            <person name="Bustamante F.O."/>
            <person name="Brasileiro-Vidal A.C."/>
            <person name="Benko-Iseppon A.M."/>
        </authorList>
    </citation>
    <scope>NUCLEOTIDE SEQUENCE [LARGE SCALE GENOMIC DNA]</scope>
    <source>
        <tissue evidence="2">Leaves</tissue>
    </source>
</reference>
<evidence type="ECO:0000313" key="3">
    <source>
        <dbReference type="Proteomes" id="UP001341840"/>
    </source>
</evidence>
<feature type="region of interest" description="Disordered" evidence="1">
    <location>
        <begin position="1"/>
        <end position="57"/>
    </location>
</feature>
<protein>
    <submittedName>
        <fullName evidence="2">Uncharacterized protein</fullName>
    </submittedName>
</protein>
<organism evidence="2 3">
    <name type="scientific">Stylosanthes scabra</name>
    <dbReference type="NCBI Taxonomy" id="79078"/>
    <lineage>
        <taxon>Eukaryota</taxon>
        <taxon>Viridiplantae</taxon>
        <taxon>Streptophyta</taxon>
        <taxon>Embryophyta</taxon>
        <taxon>Tracheophyta</taxon>
        <taxon>Spermatophyta</taxon>
        <taxon>Magnoliopsida</taxon>
        <taxon>eudicotyledons</taxon>
        <taxon>Gunneridae</taxon>
        <taxon>Pentapetalae</taxon>
        <taxon>rosids</taxon>
        <taxon>fabids</taxon>
        <taxon>Fabales</taxon>
        <taxon>Fabaceae</taxon>
        <taxon>Papilionoideae</taxon>
        <taxon>50 kb inversion clade</taxon>
        <taxon>dalbergioids sensu lato</taxon>
        <taxon>Dalbergieae</taxon>
        <taxon>Pterocarpus clade</taxon>
        <taxon>Stylosanthes</taxon>
    </lineage>
</organism>
<dbReference type="Proteomes" id="UP001341840">
    <property type="component" value="Unassembled WGS sequence"/>
</dbReference>
<accession>A0ABU6SH08</accession>
<gene>
    <name evidence="2" type="ORF">PIB30_047622</name>
</gene>
<proteinExistence type="predicted"/>
<comment type="caution">
    <text evidence="2">The sequence shown here is derived from an EMBL/GenBank/DDBJ whole genome shotgun (WGS) entry which is preliminary data.</text>
</comment>
<name>A0ABU6SH08_9FABA</name>
<feature type="compositionally biased region" description="Acidic residues" evidence="1">
    <location>
        <begin position="23"/>
        <end position="38"/>
    </location>
</feature>